<dbReference type="GO" id="GO:0043565">
    <property type="term" value="F:sequence-specific DNA binding"/>
    <property type="evidence" value="ECO:0007669"/>
    <property type="project" value="InterPro"/>
</dbReference>
<dbReference type="GO" id="GO:0005524">
    <property type="term" value="F:ATP binding"/>
    <property type="evidence" value="ECO:0007669"/>
    <property type="project" value="UniProtKB-KW"/>
</dbReference>
<organism evidence="6 7">
    <name type="scientific">Rhodococcus opacus RKJ300 = JCM 13270</name>
    <dbReference type="NCBI Taxonomy" id="1165867"/>
    <lineage>
        <taxon>Bacteria</taxon>
        <taxon>Bacillati</taxon>
        <taxon>Actinomycetota</taxon>
        <taxon>Actinomycetes</taxon>
        <taxon>Mycobacteriales</taxon>
        <taxon>Nocardiaceae</taxon>
        <taxon>Rhodococcus</taxon>
    </lineage>
</organism>
<dbReference type="InterPro" id="IPR002078">
    <property type="entry name" value="Sigma_54_int"/>
</dbReference>
<evidence type="ECO:0000256" key="3">
    <source>
        <dbReference type="ARBA" id="ARBA00023015"/>
    </source>
</evidence>
<evidence type="ECO:0000256" key="4">
    <source>
        <dbReference type="ARBA" id="ARBA00023163"/>
    </source>
</evidence>
<gene>
    <name evidence="6" type="ORF">W59_24100</name>
</gene>
<dbReference type="EMBL" id="AJJH01000136">
    <property type="protein sequence ID" value="EID77361.1"/>
    <property type="molecule type" value="Genomic_DNA"/>
</dbReference>
<evidence type="ECO:0000313" key="7">
    <source>
        <dbReference type="Proteomes" id="UP000006447"/>
    </source>
</evidence>
<evidence type="ECO:0000259" key="5">
    <source>
        <dbReference type="PROSITE" id="PS50045"/>
    </source>
</evidence>
<dbReference type="SUPFAM" id="SSF52540">
    <property type="entry name" value="P-loop containing nucleoside triphosphate hydrolases"/>
    <property type="match status" value="1"/>
</dbReference>
<keyword evidence="2" id="KW-0067">ATP-binding</keyword>
<dbReference type="Gene3D" id="1.10.8.60">
    <property type="match status" value="1"/>
</dbReference>
<dbReference type="Proteomes" id="UP000006447">
    <property type="component" value="Unassembled WGS sequence"/>
</dbReference>
<comment type="caution">
    <text evidence="6">The sequence shown here is derived from an EMBL/GenBank/DDBJ whole genome shotgun (WGS) entry which is preliminary data.</text>
</comment>
<dbReference type="PRINTS" id="PR01590">
    <property type="entry name" value="HTHFIS"/>
</dbReference>
<keyword evidence="3" id="KW-0805">Transcription regulation</keyword>
<dbReference type="InterPro" id="IPR029016">
    <property type="entry name" value="GAF-like_dom_sf"/>
</dbReference>
<dbReference type="PANTHER" id="PTHR32071">
    <property type="entry name" value="TRANSCRIPTIONAL REGULATORY PROTEIN"/>
    <property type="match status" value="1"/>
</dbReference>
<dbReference type="InterPro" id="IPR027417">
    <property type="entry name" value="P-loop_NTPase"/>
</dbReference>
<keyword evidence="1" id="KW-0547">Nucleotide-binding</keyword>
<dbReference type="InterPro" id="IPR009057">
    <property type="entry name" value="Homeodomain-like_sf"/>
</dbReference>
<dbReference type="SUPFAM" id="SSF46689">
    <property type="entry name" value="Homeodomain-like"/>
    <property type="match status" value="1"/>
</dbReference>
<dbReference type="Gene3D" id="1.10.10.60">
    <property type="entry name" value="Homeodomain-like"/>
    <property type="match status" value="1"/>
</dbReference>
<dbReference type="PATRIC" id="fig|1165867.3.peg.4916"/>
<dbReference type="Gene3D" id="3.30.450.40">
    <property type="match status" value="1"/>
</dbReference>
<evidence type="ECO:0000313" key="6">
    <source>
        <dbReference type="EMBL" id="EID77361.1"/>
    </source>
</evidence>
<evidence type="ECO:0000256" key="2">
    <source>
        <dbReference type="ARBA" id="ARBA00022840"/>
    </source>
</evidence>
<accession>I0WLU5</accession>
<protein>
    <submittedName>
        <fullName evidence="6">Transcriptional regulator</fullName>
    </submittedName>
</protein>
<sequence>MTDSSGVHDKLLRPEIAASWKRSELAGLTHEMVLERLQIGDFESSSRLLTAAVPVLDGVASDLTGLTYSLLLADADCRIVGRWCDRPTIDSTLQRAGAVTGSRWKESDVGTNGLGTPAEVRSGMWVHGAEHFAAVLSGFTCYGLPILHPLTRRVEGVLNITVHPDDAHPLFPPTLARAVDDIEQRLIDTSRPADSRLFRAFREACRTGRAIVALNDHVMLTSTAALAMVEDLDLEAMREIARSTAHRGASTVESVVLLSGAMVTARIDRLQDVAHGAVFRLRTRSVPRDASGAEPANRGHFVGAEPAAATATASVYVEGEPGSGRSTVARSLLDGTSVTVIDALDCLVGDSTAWAERLAATLDRHADGLVVDNVHVLPGDLVDLLARTISAGHHSVPIVLTGNPQTWLPAHVQSLVRRCRRIVALKPLRERRTEIPLLAQSVIDALQPDRTHRLAPATTRLLTAQPWPGNIPELREVLRHALANRPFGAIEIVDLPAAYRLRPVPSLAGREEAERHAIIEALRRFDGNKTRAAQSLGVTRTTLYNRLRALKITDDTVHFLHS</sequence>
<dbReference type="InterPro" id="IPR002197">
    <property type="entry name" value="HTH_Fis"/>
</dbReference>
<dbReference type="AlphaFoldDB" id="I0WLU5"/>
<evidence type="ECO:0000256" key="1">
    <source>
        <dbReference type="ARBA" id="ARBA00022741"/>
    </source>
</evidence>
<dbReference type="Pfam" id="PF02954">
    <property type="entry name" value="HTH_8"/>
    <property type="match status" value="1"/>
</dbReference>
<dbReference type="GO" id="GO:0006355">
    <property type="term" value="P:regulation of DNA-templated transcription"/>
    <property type="evidence" value="ECO:0007669"/>
    <property type="project" value="InterPro"/>
</dbReference>
<dbReference type="Pfam" id="PF25601">
    <property type="entry name" value="AAA_lid_14"/>
    <property type="match status" value="1"/>
</dbReference>
<proteinExistence type="predicted"/>
<dbReference type="PROSITE" id="PS50045">
    <property type="entry name" value="SIGMA54_INTERACT_4"/>
    <property type="match status" value="1"/>
</dbReference>
<reference evidence="6 7" key="1">
    <citation type="journal article" date="2012" name="J. Bacteriol.">
        <title>Draft genome sequence of the nitrophenol-degrading actinomycete Rhodococcus imtechensis RKJ300.</title>
        <authorList>
            <person name="Vikram S."/>
            <person name="Kumar S."/>
            <person name="Subramanian S."/>
            <person name="Raghava G.P."/>
        </authorList>
    </citation>
    <scope>NUCLEOTIDE SEQUENCE [LARGE SCALE GENOMIC DNA]</scope>
    <source>
        <strain evidence="6 7">RKJ300</strain>
    </source>
</reference>
<name>I0WLU5_RHOOP</name>
<keyword evidence="4" id="KW-0804">Transcription</keyword>
<feature type="domain" description="Sigma-54 factor interaction" evidence="5">
    <location>
        <begin position="234"/>
        <end position="483"/>
    </location>
</feature>
<dbReference type="InterPro" id="IPR058031">
    <property type="entry name" value="AAA_lid_NorR"/>
</dbReference>